<reference evidence="2 3" key="1">
    <citation type="journal article" date="2009" name="PLoS Genet.">
        <title>The genome of Nectria haematococca: contribution of supernumerary chromosomes to gene expansion.</title>
        <authorList>
            <person name="Coleman J.J."/>
            <person name="Rounsley S.D."/>
            <person name="Rodriguez-Carres M."/>
            <person name="Kuo A."/>
            <person name="Wasmann C.C."/>
            <person name="Grimwood J."/>
            <person name="Schmutz J."/>
            <person name="Taga M."/>
            <person name="White G.J."/>
            <person name="Zhou S."/>
            <person name="Schwartz D.C."/>
            <person name="Freitag M."/>
            <person name="Ma L.J."/>
            <person name="Danchin E.G."/>
            <person name="Henrissat B."/>
            <person name="Coutinho P.M."/>
            <person name="Nelson D.R."/>
            <person name="Straney D."/>
            <person name="Napoli C.A."/>
            <person name="Barker B.M."/>
            <person name="Gribskov M."/>
            <person name="Rep M."/>
            <person name="Kroken S."/>
            <person name="Molnar I."/>
            <person name="Rensing C."/>
            <person name="Kennell J.C."/>
            <person name="Zamora J."/>
            <person name="Farman M.L."/>
            <person name="Selker E.U."/>
            <person name="Salamov A."/>
            <person name="Shapiro H."/>
            <person name="Pangilinan J."/>
            <person name="Lindquist E."/>
            <person name="Lamers C."/>
            <person name="Grigoriev I.V."/>
            <person name="Geiser D.M."/>
            <person name="Covert S.F."/>
            <person name="Temporini E."/>
            <person name="Vanetten H.D."/>
        </authorList>
    </citation>
    <scope>NUCLEOTIDE SEQUENCE [LARGE SCALE GENOMIC DNA]</scope>
    <source>
        <strain evidence="3">ATCC MYA-4622 / CBS 123669 / FGSC 9596 / NRRL 45880 / 77-13-4</strain>
    </source>
</reference>
<gene>
    <name evidence="2" type="ORF">NECHADRAFT_79679</name>
</gene>
<organism evidence="2 3">
    <name type="scientific">Fusarium vanettenii (strain ATCC MYA-4622 / CBS 123669 / FGSC 9596 / NRRL 45880 / 77-13-4)</name>
    <name type="common">Fusarium solani subsp. pisi</name>
    <dbReference type="NCBI Taxonomy" id="660122"/>
    <lineage>
        <taxon>Eukaryota</taxon>
        <taxon>Fungi</taxon>
        <taxon>Dikarya</taxon>
        <taxon>Ascomycota</taxon>
        <taxon>Pezizomycotina</taxon>
        <taxon>Sordariomycetes</taxon>
        <taxon>Hypocreomycetidae</taxon>
        <taxon>Hypocreales</taxon>
        <taxon>Nectriaceae</taxon>
        <taxon>Fusarium</taxon>
        <taxon>Fusarium solani species complex</taxon>
        <taxon>Fusarium vanettenii</taxon>
    </lineage>
</organism>
<keyword evidence="1" id="KW-0732">Signal</keyword>
<dbReference type="VEuPathDB" id="FungiDB:NECHADRAFT_79679"/>
<dbReference type="Gene3D" id="3.40.390.10">
    <property type="entry name" value="Collagenase (Catalytic Domain)"/>
    <property type="match status" value="1"/>
</dbReference>
<evidence type="ECO:0000313" key="2">
    <source>
        <dbReference type="EMBL" id="EEU39944.1"/>
    </source>
</evidence>
<dbReference type="KEGG" id="nhe:NECHADRAFT_79679"/>
<evidence type="ECO:0000313" key="3">
    <source>
        <dbReference type="Proteomes" id="UP000005206"/>
    </source>
</evidence>
<dbReference type="InterPro" id="IPR024079">
    <property type="entry name" value="MetalloPept_cat_dom_sf"/>
</dbReference>
<dbReference type="GeneID" id="9672428"/>
<dbReference type="GO" id="GO:0008237">
    <property type="term" value="F:metallopeptidase activity"/>
    <property type="evidence" value="ECO:0007669"/>
    <property type="project" value="InterPro"/>
</dbReference>
<dbReference type="RefSeq" id="XP_003045657.1">
    <property type="nucleotide sequence ID" value="XM_003045611.1"/>
</dbReference>
<evidence type="ECO:0000256" key="1">
    <source>
        <dbReference type="SAM" id="SignalP"/>
    </source>
</evidence>
<evidence type="ECO:0008006" key="4">
    <source>
        <dbReference type="Google" id="ProtNLM"/>
    </source>
</evidence>
<name>C7Z864_FUSV7</name>
<proteinExistence type="predicted"/>
<dbReference type="SUPFAM" id="SSF55486">
    <property type="entry name" value="Metalloproteases ('zincins'), catalytic domain"/>
    <property type="match status" value="1"/>
</dbReference>
<feature type="chain" id="PRO_5002986871" description="Lysine-specific metallo-endopeptidase domain-containing protein" evidence="1">
    <location>
        <begin position="20"/>
        <end position="312"/>
    </location>
</feature>
<dbReference type="InParanoid" id="C7Z864"/>
<feature type="signal peptide" evidence="1">
    <location>
        <begin position="1"/>
        <end position="19"/>
    </location>
</feature>
<dbReference type="Proteomes" id="UP000005206">
    <property type="component" value="Chromosome 4"/>
</dbReference>
<accession>C7Z864</accession>
<dbReference type="HOGENOM" id="CLU_903655_0_0_1"/>
<dbReference type="OrthoDB" id="5357726at2759"/>
<dbReference type="AlphaFoldDB" id="C7Z864"/>
<dbReference type="EMBL" id="GG698911">
    <property type="protein sequence ID" value="EEU39944.1"/>
    <property type="molecule type" value="Genomic_DNA"/>
</dbReference>
<keyword evidence="3" id="KW-1185">Reference proteome</keyword>
<protein>
    <recommendedName>
        <fullName evidence="4">Lysine-specific metallo-endopeptidase domain-containing protein</fullName>
    </recommendedName>
</protein>
<sequence length="312" mass="35905">MRHFLCFSLATLLLHPTHGQINNQHLLTDDVRIQEDTKSLPFAISKPFCVHDKARLTRGFEAATLMARFALDWIDTKPTKVFEKYFELGDKAKVKAVFESIIGDRNTYLSGNGRLKNVHFTYLDIYGDCDSKTNPQPGSILMYTSRWDTEVEKPSFIVVCPQLWAIPFPDMNDIKCEQVCTAQSCTLSYRMRSIGEFVLHELIHLTSMIDPIPSGWPKDEWILDQKMKNPDGHDPAEVYIYGTYHAQKAVKSKDKKEVKRAFYNADNYAMFAREAYFRGRCSKQDFKDPTAFEPDPRVSKPKKIGALSVEWL</sequence>